<gene>
    <name evidence="2" type="ORF">KCH_67130</name>
</gene>
<dbReference type="RefSeq" id="WP_244305516.1">
    <property type="nucleotide sequence ID" value="NZ_KK853997.1"/>
</dbReference>
<dbReference type="eggNOG" id="ENOG502ZHVT">
    <property type="taxonomic scope" value="Bacteria"/>
</dbReference>
<name>A0A066YU64_9ACTN</name>
<dbReference type="HOGENOM" id="CLU_2105719_0_0_11"/>
<comment type="caution">
    <text evidence="2">The sequence shown here is derived from an EMBL/GenBank/DDBJ whole genome shotgun (WGS) entry which is preliminary data.</text>
</comment>
<evidence type="ECO:0000256" key="1">
    <source>
        <dbReference type="SAM" id="MobiDB-lite"/>
    </source>
</evidence>
<evidence type="ECO:0000313" key="2">
    <source>
        <dbReference type="EMBL" id="KDN81475.1"/>
    </source>
</evidence>
<organism evidence="2 3">
    <name type="scientific">Kitasatospora cheerisanensis KCTC 2395</name>
    <dbReference type="NCBI Taxonomy" id="1348663"/>
    <lineage>
        <taxon>Bacteria</taxon>
        <taxon>Bacillati</taxon>
        <taxon>Actinomycetota</taxon>
        <taxon>Actinomycetes</taxon>
        <taxon>Kitasatosporales</taxon>
        <taxon>Streptomycetaceae</taxon>
        <taxon>Kitasatospora</taxon>
    </lineage>
</organism>
<dbReference type="PATRIC" id="fig|1348663.4.peg.6494"/>
<dbReference type="Proteomes" id="UP000027178">
    <property type="component" value="Unassembled WGS sequence"/>
</dbReference>
<evidence type="ECO:0000313" key="3">
    <source>
        <dbReference type="Proteomes" id="UP000027178"/>
    </source>
</evidence>
<sequence length="115" mass="12084">MAGGLPWNEHGRTAMCARTLARDADLAEVSTTDDFDPRDPGASCARQWTHMWGPDSPVPTSFTACYHPGADVPDPDGGYHRDPHAPGGPVIYPADGLPPTQACARIGAKPIPVGP</sequence>
<proteinExistence type="predicted"/>
<dbReference type="AlphaFoldDB" id="A0A066YU64"/>
<protein>
    <submittedName>
        <fullName evidence="2">Uncharacterized protein</fullName>
    </submittedName>
</protein>
<keyword evidence="3" id="KW-1185">Reference proteome</keyword>
<accession>A0A066YU64</accession>
<reference evidence="2 3" key="1">
    <citation type="submission" date="2014-05" db="EMBL/GenBank/DDBJ databases">
        <title>Draft Genome Sequence of Kitasatospora cheerisanensis KCTC 2395.</title>
        <authorList>
            <person name="Nam D.H."/>
        </authorList>
    </citation>
    <scope>NUCLEOTIDE SEQUENCE [LARGE SCALE GENOMIC DNA]</scope>
    <source>
        <strain evidence="2 3">KCTC 2395</strain>
    </source>
</reference>
<dbReference type="EMBL" id="JNBY01000141">
    <property type="protein sequence ID" value="KDN81475.1"/>
    <property type="molecule type" value="Genomic_DNA"/>
</dbReference>
<feature type="region of interest" description="Disordered" evidence="1">
    <location>
        <begin position="67"/>
        <end position="96"/>
    </location>
</feature>